<dbReference type="EMBL" id="LRDB01000012">
    <property type="protein sequence ID" value="KYG78895.1"/>
    <property type="molecule type" value="Genomic_DNA"/>
</dbReference>
<name>A0A150XJP3_9BACT</name>
<dbReference type="InterPro" id="IPR001789">
    <property type="entry name" value="Sig_transdc_resp-reg_receiver"/>
</dbReference>
<proteinExistence type="predicted"/>
<comment type="caution">
    <text evidence="4">The sequence shown here is derived from an EMBL/GenBank/DDBJ whole genome shotgun (WGS) entry which is preliminary data.</text>
</comment>
<sequence>MKKILLVEDNAMILDNLSEILELEGYQTVLAKNGAEGLELTKTERPGLILSDIDMPLMNGYEMLHEIRKDSEIHEIPIIFLSVKNHGQELLHGLQHGANAYICKPFGLNELLETVEEHINK</sequence>
<dbReference type="OrthoDB" id="9789181at2"/>
<dbReference type="CDD" id="cd17574">
    <property type="entry name" value="REC_OmpR"/>
    <property type="match status" value="1"/>
</dbReference>
<evidence type="ECO:0000256" key="2">
    <source>
        <dbReference type="PROSITE-ProRule" id="PRU00169"/>
    </source>
</evidence>
<organism evidence="4 5">
    <name type="scientific">Roseivirga echinicomitans</name>
    <dbReference type="NCBI Taxonomy" id="296218"/>
    <lineage>
        <taxon>Bacteria</taxon>
        <taxon>Pseudomonadati</taxon>
        <taxon>Bacteroidota</taxon>
        <taxon>Cytophagia</taxon>
        <taxon>Cytophagales</taxon>
        <taxon>Roseivirgaceae</taxon>
        <taxon>Roseivirga</taxon>
    </lineage>
</organism>
<keyword evidence="1 2" id="KW-0597">Phosphoprotein</keyword>
<dbReference type="InterPro" id="IPR050595">
    <property type="entry name" value="Bact_response_regulator"/>
</dbReference>
<protein>
    <recommendedName>
        <fullName evidence="3">Response regulatory domain-containing protein</fullName>
    </recommendedName>
</protein>
<evidence type="ECO:0000259" key="3">
    <source>
        <dbReference type="PROSITE" id="PS50110"/>
    </source>
</evidence>
<dbReference type="Proteomes" id="UP000075615">
    <property type="component" value="Unassembled WGS sequence"/>
</dbReference>
<dbReference type="SUPFAM" id="SSF52172">
    <property type="entry name" value="CheY-like"/>
    <property type="match status" value="1"/>
</dbReference>
<accession>A0A150XJP3</accession>
<dbReference type="PROSITE" id="PS50110">
    <property type="entry name" value="RESPONSE_REGULATORY"/>
    <property type="match status" value="1"/>
</dbReference>
<dbReference type="Gene3D" id="3.40.50.2300">
    <property type="match status" value="1"/>
</dbReference>
<dbReference type="PANTHER" id="PTHR44591">
    <property type="entry name" value="STRESS RESPONSE REGULATOR PROTEIN 1"/>
    <property type="match status" value="1"/>
</dbReference>
<evidence type="ECO:0000256" key="1">
    <source>
        <dbReference type="ARBA" id="ARBA00022553"/>
    </source>
</evidence>
<dbReference type="PANTHER" id="PTHR44591:SF3">
    <property type="entry name" value="RESPONSE REGULATORY DOMAIN-CONTAINING PROTEIN"/>
    <property type="match status" value="1"/>
</dbReference>
<dbReference type="Pfam" id="PF00072">
    <property type="entry name" value="Response_reg"/>
    <property type="match status" value="1"/>
</dbReference>
<dbReference type="STRING" id="296218.AWN68_04510"/>
<gene>
    <name evidence="4" type="ORF">AWN68_04510</name>
</gene>
<dbReference type="RefSeq" id="WP_068414792.1">
    <property type="nucleotide sequence ID" value="NZ_LRDB01000012.1"/>
</dbReference>
<feature type="domain" description="Response regulatory" evidence="3">
    <location>
        <begin position="3"/>
        <end position="119"/>
    </location>
</feature>
<dbReference type="GO" id="GO:0000160">
    <property type="term" value="P:phosphorelay signal transduction system"/>
    <property type="evidence" value="ECO:0007669"/>
    <property type="project" value="InterPro"/>
</dbReference>
<dbReference type="AlphaFoldDB" id="A0A150XJP3"/>
<evidence type="ECO:0000313" key="4">
    <source>
        <dbReference type="EMBL" id="KYG78895.1"/>
    </source>
</evidence>
<feature type="modified residue" description="4-aspartylphosphate" evidence="2">
    <location>
        <position position="52"/>
    </location>
</feature>
<reference evidence="4 5" key="1">
    <citation type="submission" date="2016-01" db="EMBL/GenBank/DDBJ databases">
        <title>Genome sequencing of Roseivirga echinicomitans KMM 6058.</title>
        <authorList>
            <person name="Selvaratnam C."/>
            <person name="Thevarajoo S."/>
            <person name="Goh K.M."/>
            <person name="Ee R."/>
            <person name="Chan K.-G."/>
            <person name="Chong C.S."/>
        </authorList>
    </citation>
    <scope>NUCLEOTIDE SEQUENCE [LARGE SCALE GENOMIC DNA]</scope>
    <source>
        <strain evidence="4 5">KMM 6058</strain>
    </source>
</reference>
<evidence type="ECO:0000313" key="5">
    <source>
        <dbReference type="Proteomes" id="UP000075615"/>
    </source>
</evidence>
<keyword evidence="5" id="KW-1185">Reference proteome</keyword>
<dbReference type="SMART" id="SM00448">
    <property type="entry name" value="REC"/>
    <property type="match status" value="1"/>
</dbReference>
<dbReference type="InterPro" id="IPR011006">
    <property type="entry name" value="CheY-like_superfamily"/>
</dbReference>